<reference evidence="5 6" key="1">
    <citation type="journal article" date="2018" name="Mol. Biol. Evol.">
        <title>Broad Genomic Sampling Reveals a Smut Pathogenic Ancestry of the Fungal Clade Ustilaginomycotina.</title>
        <authorList>
            <person name="Kijpornyongpan T."/>
            <person name="Mondo S.J."/>
            <person name="Barry K."/>
            <person name="Sandor L."/>
            <person name="Lee J."/>
            <person name="Lipzen A."/>
            <person name="Pangilinan J."/>
            <person name="LaButti K."/>
            <person name="Hainaut M."/>
            <person name="Henrissat B."/>
            <person name="Grigoriev I.V."/>
            <person name="Spatafora J.W."/>
            <person name="Aime M.C."/>
        </authorList>
    </citation>
    <scope>NUCLEOTIDE SEQUENCE [LARGE SCALE GENOMIC DNA]</scope>
    <source>
        <strain evidence="5 6">MCA 3882</strain>
    </source>
</reference>
<dbReference type="Proteomes" id="UP000245771">
    <property type="component" value="Unassembled WGS sequence"/>
</dbReference>
<sequence>MGGTLSKVGTQYDQSTGTYTNTWPAPKIPKQSIIDYLFSSISFDDNRVAFVEHGKTRKSITYGQLKLEGWRLGQGLVKAGFKQGDVIMLCAPNSIEWIILLIASQFAGLTIALASSQYSPKDFKHVYTLTQPKKVFMPLKLSVKKAQARLPINCQIALDDSRGTAIPDMNRMKVSEEEARKAKPRNPTDLESTAILAFSSGTTGMPKAVELSHRNVVSMLTIIRCFPDVHDKPMRVLNTLPFFHAMALQLHIFLPIAVGSTVHIQVPFNPQLFLKLIAQEQIQSTVLVPPIAVAFANHPAVTKELFSSMITFGCGGAPLDTKVQVKLAEKIQTDVAQGWGMTETTVGCLGIHSKMSPGTCGRVLPGIELKLIDPESGSPVEPGKRGEIWVRGPNIFKGYHKNPKATEETMTPDGFLKTGDIAYANEEGHFAIVDRIKELIKYKGNQVAPAELEGLINRHPKVALSGVVGIYSEQQGTELPRAYIQLKPNTPKQGVEKEIEEYVKANASNPKWLRGGVSIIPAIPATPSGKLLRKELRVLAKKEMQKFEGDPPQARL</sequence>
<dbReference type="FunCoup" id="A0A316VGA3">
    <property type="interactions" value="285"/>
</dbReference>
<dbReference type="Pfam" id="PF00501">
    <property type="entry name" value="AMP-binding"/>
    <property type="match status" value="1"/>
</dbReference>
<dbReference type="InterPro" id="IPR020845">
    <property type="entry name" value="AMP-binding_CS"/>
</dbReference>
<evidence type="ECO:0000256" key="1">
    <source>
        <dbReference type="ARBA" id="ARBA00006432"/>
    </source>
</evidence>
<gene>
    <name evidence="5" type="ORF">FA14DRAFT_31183</name>
</gene>
<name>A0A316VGA3_9BASI</name>
<dbReference type="Pfam" id="PF13193">
    <property type="entry name" value="AMP-binding_C"/>
    <property type="match status" value="1"/>
</dbReference>
<evidence type="ECO:0000256" key="2">
    <source>
        <dbReference type="ARBA" id="ARBA00022598"/>
    </source>
</evidence>
<dbReference type="AlphaFoldDB" id="A0A316VGA3"/>
<dbReference type="InterPro" id="IPR045851">
    <property type="entry name" value="AMP-bd_C_sf"/>
</dbReference>
<feature type="domain" description="AMP-dependent synthetase/ligase" evidence="3">
    <location>
        <begin position="46"/>
        <end position="400"/>
    </location>
</feature>
<dbReference type="InterPro" id="IPR025110">
    <property type="entry name" value="AMP-bd_C"/>
</dbReference>
<keyword evidence="6" id="KW-1185">Reference proteome</keyword>
<dbReference type="InterPro" id="IPR000873">
    <property type="entry name" value="AMP-dep_synth/lig_dom"/>
</dbReference>
<proteinExistence type="inferred from homology"/>
<dbReference type="GeneID" id="37023948"/>
<protein>
    <submittedName>
        <fullName evidence="5">Acetyl-CoA synthetase-like protein</fullName>
    </submittedName>
</protein>
<dbReference type="OrthoDB" id="1898221at2759"/>
<accession>A0A316VGA3</accession>
<dbReference type="RefSeq" id="XP_025354817.1">
    <property type="nucleotide sequence ID" value="XM_025502167.1"/>
</dbReference>
<dbReference type="InParanoid" id="A0A316VGA3"/>
<dbReference type="EMBL" id="KZ819603">
    <property type="protein sequence ID" value="PWN34515.1"/>
    <property type="molecule type" value="Genomic_DNA"/>
</dbReference>
<dbReference type="PANTHER" id="PTHR24096">
    <property type="entry name" value="LONG-CHAIN-FATTY-ACID--COA LIGASE"/>
    <property type="match status" value="1"/>
</dbReference>
<dbReference type="PROSITE" id="PS00455">
    <property type="entry name" value="AMP_BINDING"/>
    <property type="match status" value="1"/>
</dbReference>
<dbReference type="STRING" id="1280837.A0A316VGA3"/>
<evidence type="ECO:0000313" key="5">
    <source>
        <dbReference type="EMBL" id="PWN34515.1"/>
    </source>
</evidence>
<dbReference type="Gene3D" id="3.30.300.30">
    <property type="match status" value="1"/>
</dbReference>
<dbReference type="InterPro" id="IPR042099">
    <property type="entry name" value="ANL_N_sf"/>
</dbReference>
<evidence type="ECO:0000259" key="4">
    <source>
        <dbReference type="Pfam" id="PF13193"/>
    </source>
</evidence>
<feature type="domain" description="AMP-binding enzyme C-terminal" evidence="4">
    <location>
        <begin position="451"/>
        <end position="530"/>
    </location>
</feature>
<dbReference type="PANTHER" id="PTHR24096:SF149">
    <property type="entry name" value="AMP-BINDING DOMAIN-CONTAINING PROTEIN-RELATED"/>
    <property type="match status" value="1"/>
</dbReference>
<organism evidence="5 6">
    <name type="scientific">Meira miltonrushii</name>
    <dbReference type="NCBI Taxonomy" id="1280837"/>
    <lineage>
        <taxon>Eukaryota</taxon>
        <taxon>Fungi</taxon>
        <taxon>Dikarya</taxon>
        <taxon>Basidiomycota</taxon>
        <taxon>Ustilaginomycotina</taxon>
        <taxon>Exobasidiomycetes</taxon>
        <taxon>Exobasidiales</taxon>
        <taxon>Brachybasidiaceae</taxon>
        <taxon>Meira</taxon>
    </lineage>
</organism>
<evidence type="ECO:0000313" key="6">
    <source>
        <dbReference type="Proteomes" id="UP000245771"/>
    </source>
</evidence>
<dbReference type="SUPFAM" id="SSF56801">
    <property type="entry name" value="Acetyl-CoA synthetase-like"/>
    <property type="match status" value="1"/>
</dbReference>
<keyword evidence="2" id="KW-0436">Ligase</keyword>
<dbReference type="GO" id="GO:0016405">
    <property type="term" value="F:CoA-ligase activity"/>
    <property type="evidence" value="ECO:0007669"/>
    <property type="project" value="TreeGrafter"/>
</dbReference>
<evidence type="ECO:0000259" key="3">
    <source>
        <dbReference type="Pfam" id="PF00501"/>
    </source>
</evidence>
<comment type="similarity">
    <text evidence="1">Belongs to the ATP-dependent AMP-binding enzyme family.</text>
</comment>
<dbReference type="Gene3D" id="3.40.50.12780">
    <property type="entry name" value="N-terminal domain of ligase-like"/>
    <property type="match status" value="1"/>
</dbReference>